<dbReference type="Pfam" id="PF03105">
    <property type="entry name" value="SPX"/>
    <property type="match status" value="1"/>
</dbReference>
<feature type="domain" description="EXS" evidence="8">
    <location>
        <begin position="582"/>
        <end position="790"/>
    </location>
</feature>
<sequence length="922" mass="107597">MKFGDFLEEHHVPEWRSQYLDYSKGKTKLDTLASFLNTSAGCVCDPIEQETGFAFALHGGIVQTKDDIDKHYIYTGTTHVLGTSSKEGHEEDAEDEDAEDEDFRVVSLVDELNLPQTIKNTEITPLLSQTTKRARAMSTSFMYIKNCRDKKLKENPSITNIAKQQFIEWVDLELLKVDTFYKFKERECAKRLILLMDQISRLENLQLEVVNDDVQANECTHHPNKKNFFFCLLKNTFSFEDISKRISFIFDFFEMPQAPNYFWNKSDSSKADIQTHLIRDVNSPIIAKAMLKKAFGELYHKLDLLNSYKIVNRTAFRKLIKKYDKRCRDNMLCDYMEKVDGSYFNTSEVLSILAEYVENIYTEKFEDGHRKLAIAKLRSFQNVKSHYRSSFVSGILIGISLPLVVLFVSKIQKDAGLQNDKFVIQLWASWFLFVLAGLFFALNCLVWDKYHINYKLVFELNPNDALDYKQFLLIPSFFLFVGSIMSYFSYDTFLSKKMGFEYFNFIYFYFCLIILFCPLNIFYLKARIWFIVSLFRLFLSGFYPVEFRDFFMGVLTCSLTYSISNIYMVFCLQIVDWESCASCGPMKSYWLGMIACIPPLWRSAQCLRRFLDTGEWFPHFANLAKYMITTSYFGLLCLYRIKTFRDAVSVSTSTSLVSGILPPIFISVALINSIYSSFWDVCMDWSLMQISSENYLLRDVLIYKRKLLYYFAIIFDILLRFQWVVYVFTPYKISHSPITAFSVALAELLRRFVWMFFRMENEHASNMNAFRVCRVCPLPYNYTVKSIIENFKLSQFCETILHLRIADIFQKTSPSDINEIMEWEDSIENVTMSRDDLAAMLRETNGSIDSDIGSIYSTGTQRTNVTRKSGWHHLSKIISRAHAKEFQQRNTDTENNIDEYGPLAESNVLPDSDIDAFTENND</sequence>
<feature type="domain" description="SPX" evidence="9">
    <location>
        <begin position="1"/>
        <end position="337"/>
    </location>
</feature>
<dbReference type="PROSITE" id="PS51380">
    <property type="entry name" value="EXS"/>
    <property type="match status" value="1"/>
</dbReference>
<feature type="transmembrane region" description="Helical" evidence="7">
    <location>
        <begin position="430"/>
        <end position="450"/>
    </location>
</feature>
<dbReference type="GO" id="GO:0000822">
    <property type="term" value="F:inositol hexakisphosphate binding"/>
    <property type="evidence" value="ECO:0007669"/>
    <property type="project" value="TreeGrafter"/>
</dbReference>
<evidence type="ECO:0008006" key="12">
    <source>
        <dbReference type="Google" id="ProtNLM"/>
    </source>
</evidence>
<dbReference type="PANTHER" id="PTHR10783:SF103">
    <property type="entry name" value="SOLUTE CARRIER FAMILY 53 MEMBER 1"/>
    <property type="match status" value="1"/>
</dbReference>
<dbReference type="VEuPathDB" id="FungiDB:C5L36_0B07740"/>
<dbReference type="CDD" id="cd14475">
    <property type="entry name" value="SPX_SYG1_like"/>
    <property type="match status" value="1"/>
</dbReference>
<feature type="transmembrane region" description="Helical" evidence="7">
    <location>
        <begin position="391"/>
        <end position="409"/>
    </location>
</feature>
<evidence type="ECO:0000256" key="7">
    <source>
        <dbReference type="SAM" id="Phobius"/>
    </source>
</evidence>
<dbReference type="GO" id="GO:0016036">
    <property type="term" value="P:cellular response to phosphate starvation"/>
    <property type="evidence" value="ECO:0007669"/>
    <property type="project" value="TreeGrafter"/>
</dbReference>
<keyword evidence="5 7" id="KW-0472">Membrane</keyword>
<evidence type="ECO:0000259" key="9">
    <source>
        <dbReference type="PROSITE" id="PS51382"/>
    </source>
</evidence>
<evidence type="ECO:0000256" key="6">
    <source>
        <dbReference type="SAM" id="MobiDB-lite"/>
    </source>
</evidence>
<dbReference type="EMBL" id="CP028774">
    <property type="protein sequence ID" value="AWU75525.1"/>
    <property type="molecule type" value="Genomic_DNA"/>
</dbReference>
<reference evidence="10 11" key="1">
    <citation type="submission" date="2018-06" db="EMBL/GenBank/DDBJ databases">
        <title>Population genomics shows no distinction between pathogenic Candida krusei and environmental Pichia kudriavzevii: One species, four names.</title>
        <authorList>
            <person name="Douglass A.P."/>
            <person name="Offei B."/>
            <person name="Braun-Galleani S."/>
            <person name="Coughlan A.Y."/>
            <person name="Martos A."/>
            <person name="Ortiz-Merino R.A."/>
            <person name="Byrne K.P."/>
            <person name="Wolfe K.H."/>
        </authorList>
    </citation>
    <scope>NUCLEOTIDE SEQUENCE [LARGE SCALE GENOMIC DNA]</scope>
    <source>
        <strain evidence="10 11">CBS573</strain>
    </source>
</reference>
<keyword evidence="3 7" id="KW-0812">Transmembrane</keyword>
<dbReference type="OrthoDB" id="9970435at2759"/>
<evidence type="ECO:0000256" key="1">
    <source>
        <dbReference type="ARBA" id="ARBA00004141"/>
    </source>
</evidence>
<dbReference type="InterPro" id="IPR004331">
    <property type="entry name" value="SPX_dom"/>
</dbReference>
<feature type="compositionally biased region" description="Acidic residues" evidence="6">
    <location>
        <begin position="912"/>
        <end position="922"/>
    </location>
</feature>
<evidence type="ECO:0000313" key="11">
    <source>
        <dbReference type="Proteomes" id="UP000249293"/>
    </source>
</evidence>
<protein>
    <recommendedName>
        <fullName evidence="12">Protein SYG1</fullName>
    </recommendedName>
</protein>
<evidence type="ECO:0000259" key="8">
    <source>
        <dbReference type="PROSITE" id="PS51380"/>
    </source>
</evidence>
<feature type="transmembrane region" description="Helical" evidence="7">
    <location>
        <begin position="502"/>
        <end position="522"/>
    </location>
</feature>
<evidence type="ECO:0000256" key="2">
    <source>
        <dbReference type="ARBA" id="ARBA00009665"/>
    </source>
</evidence>
<dbReference type="Proteomes" id="UP000249293">
    <property type="component" value="Chromosome 2"/>
</dbReference>
<feature type="transmembrane region" description="Helical" evidence="7">
    <location>
        <begin position="623"/>
        <end position="641"/>
    </location>
</feature>
<name>A0A2U9R2I7_PICKU</name>
<comment type="subcellular location">
    <subcellularLocation>
        <location evidence="1">Membrane</location>
        <topology evidence="1">Multi-pass membrane protein</topology>
    </subcellularLocation>
</comment>
<dbReference type="RefSeq" id="XP_029321002.1">
    <property type="nucleotide sequence ID" value="XM_029465143.1"/>
</dbReference>
<feature type="region of interest" description="Disordered" evidence="6">
    <location>
        <begin position="894"/>
        <end position="922"/>
    </location>
</feature>
<evidence type="ECO:0000256" key="3">
    <source>
        <dbReference type="ARBA" id="ARBA00022692"/>
    </source>
</evidence>
<proteinExistence type="inferred from homology"/>
<dbReference type="Pfam" id="PF03124">
    <property type="entry name" value="EXS"/>
    <property type="match status" value="1"/>
</dbReference>
<gene>
    <name evidence="10" type="ORF">C5L36_0B07740</name>
</gene>
<organism evidence="10 11">
    <name type="scientific">Pichia kudriavzevii</name>
    <name type="common">Yeast</name>
    <name type="synonym">Issatchenkia orientalis</name>
    <dbReference type="NCBI Taxonomy" id="4909"/>
    <lineage>
        <taxon>Eukaryota</taxon>
        <taxon>Fungi</taxon>
        <taxon>Dikarya</taxon>
        <taxon>Ascomycota</taxon>
        <taxon>Saccharomycotina</taxon>
        <taxon>Pichiomycetes</taxon>
        <taxon>Pichiales</taxon>
        <taxon>Pichiaceae</taxon>
        <taxon>Pichia</taxon>
    </lineage>
</organism>
<dbReference type="PROSITE" id="PS51382">
    <property type="entry name" value="SPX"/>
    <property type="match status" value="1"/>
</dbReference>
<feature type="transmembrane region" description="Helical" evidence="7">
    <location>
        <begin position="707"/>
        <end position="726"/>
    </location>
</feature>
<evidence type="ECO:0000256" key="4">
    <source>
        <dbReference type="ARBA" id="ARBA00022989"/>
    </source>
</evidence>
<accession>A0A2U9R2I7</accession>
<dbReference type="PANTHER" id="PTHR10783">
    <property type="entry name" value="XENOTROPIC AND POLYTROPIC RETROVIRUS RECEPTOR 1-RELATED"/>
    <property type="match status" value="1"/>
</dbReference>
<dbReference type="GeneID" id="40383290"/>
<feature type="transmembrane region" description="Helical" evidence="7">
    <location>
        <begin position="550"/>
        <end position="570"/>
    </location>
</feature>
<evidence type="ECO:0000256" key="5">
    <source>
        <dbReference type="ARBA" id="ARBA00023136"/>
    </source>
</evidence>
<dbReference type="STRING" id="4909.A0A2U9R2I7"/>
<dbReference type="AlphaFoldDB" id="A0A2U9R2I7"/>
<dbReference type="GO" id="GO:0005794">
    <property type="term" value="C:Golgi apparatus"/>
    <property type="evidence" value="ECO:0007669"/>
    <property type="project" value="TreeGrafter"/>
</dbReference>
<dbReference type="KEGG" id="pkz:C5L36_0B07740"/>
<feature type="transmembrane region" description="Helical" evidence="7">
    <location>
        <begin position="470"/>
        <end position="490"/>
    </location>
</feature>
<evidence type="ECO:0000313" key="10">
    <source>
        <dbReference type="EMBL" id="AWU75525.1"/>
    </source>
</evidence>
<keyword evidence="4 7" id="KW-1133">Transmembrane helix</keyword>
<dbReference type="GO" id="GO:0006817">
    <property type="term" value="P:phosphate ion transport"/>
    <property type="evidence" value="ECO:0007669"/>
    <property type="project" value="TreeGrafter"/>
</dbReference>
<dbReference type="GO" id="GO:0005886">
    <property type="term" value="C:plasma membrane"/>
    <property type="evidence" value="ECO:0007669"/>
    <property type="project" value="TreeGrafter"/>
</dbReference>
<keyword evidence="11" id="KW-1185">Reference proteome</keyword>
<comment type="similarity">
    <text evidence="2">Belongs to the SYG1 (TC 2.A.94) family.</text>
</comment>
<dbReference type="InterPro" id="IPR004342">
    <property type="entry name" value="EXS_C"/>
</dbReference>
<feature type="transmembrane region" description="Helical" evidence="7">
    <location>
        <begin position="590"/>
        <end position="611"/>
    </location>
</feature>